<evidence type="ECO:0000313" key="3">
    <source>
        <dbReference type="Proteomes" id="UP000544090"/>
    </source>
</evidence>
<keyword evidence="1" id="KW-0472">Membrane</keyword>
<proteinExistence type="predicted"/>
<accession>A0A7X6K6H5</accession>
<feature type="transmembrane region" description="Helical" evidence="1">
    <location>
        <begin position="67"/>
        <end position="89"/>
    </location>
</feature>
<reference evidence="2 3" key="1">
    <citation type="submission" date="2020-04" db="EMBL/GenBank/DDBJ databases">
        <title>Arthrobacter sp. nov.</title>
        <authorList>
            <person name="Liu S."/>
        </authorList>
    </citation>
    <scope>NUCLEOTIDE SEQUENCE [LARGE SCALE GENOMIC DNA]</scope>
    <source>
        <strain evidence="2 3">E918</strain>
    </source>
</reference>
<gene>
    <name evidence="2" type="ORF">HGG74_10750</name>
</gene>
<evidence type="ECO:0000256" key="1">
    <source>
        <dbReference type="SAM" id="Phobius"/>
    </source>
</evidence>
<keyword evidence="1" id="KW-1133">Transmembrane helix</keyword>
<protein>
    <recommendedName>
        <fullName evidence="4">Alkaline shock response membrane anchor protein AmaP</fullName>
    </recommendedName>
</protein>
<organism evidence="2 3">
    <name type="scientific">Arthrobacter mobilis</name>
    <dbReference type="NCBI Taxonomy" id="2724944"/>
    <lineage>
        <taxon>Bacteria</taxon>
        <taxon>Bacillati</taxon>
        <taxon>Actinomycetota</taxon>
        <taxon>Actinomycetes</taxon>
        <taxon>Micrococcales</taxon>
        <taxon>Micrococcaceae</taxon>
        <taxon>Arthrobacter</taxon>
    </lineage>
</organism>
<feature type="transmembrane region" description="Helical" evidence="1">
    <location>
        <begin position="12"/>
        <end position="33"/>
    </location>
</feature>
<dbReference type="AlphaFoldDB" id="A0A7X6K6H5"/>
<evidence type="ECO:0008006" key="4">
    <source>
        <dbReference type="Google" id="ProtNLM"/>
    </source>
</evidence>
<dbReference type="RefSeq" id="WP_168486359.1">
    <property type="nucleotide sequence ID" value="NZ_JAAZSQ010000009.1"/>
</dbReference>
<keyword evidence="3" id="KW-1185">Reference proteome</keyword>
<sequence>MNQTPRALNRVILAVLGLALMLLGGLAVALALFPGASGWWQRATAGAGERLGRLLAATTLPGQPVSWLWAVAAVMLLVLILLLLAWAALQGRGRVGTLAVDGDGDGTPGIVSLSAAVAEQPLKAALQERPDIVHAAVAAYEYRGVPGLHVRVLPRQGASPQAVAGEVMDLVEALDLVVGIHPPVVVSIGSGARARLVRADRVH</sequence>
<evidence type="ECO:0000313" key="2">
    <source>
        <dbReference type="EMBL" id="NKX55013.1"/>
    </source>
</evidence>
<comment type="caution">
    <text evidence="2">The sequence shown here is derived from an EMBL/GenBank/DDBJ whole genome shotgun (WGS) entry which is preliminary data.</text>
</comment>
<keyword evidence="1" id="KW-0812">Transmembrane</keyword>
<dbReference type="Proteomes" id="UP000544090">
    <property type="component" value="Unassembled WGS sequence"/>
</dbReference>
<name>A0A7X6K6H5_9MICC</name>
<dbReference type="EMBL" id="JAAZSQ010000009">
    <property type="protein sequence ID" value="NKX55013.1"/>
    <property type="molecule type" value="Genomic_DNA"/>
</dbReference>